<accession>A0A8B6FFC2</accession>
<protein>
    <submittedName>
        <fullName evidence="1">Uncharacterized protein</fullName>
    </submittedName>
</protein>
<organism evidence="1 2">
    <name type="scientific">Mytilus galloprovincialis</name>
    <name type="common">Mediterranean mussel</name>
    <dbReference type="NCBI Taxonomy" id="29158"/>
    <lineage>
        <taxon>Eukaryota</taxon>
        <taxon>Metazoa</taxon>
        <taxon>Spiralia</taxon>
        <taxon>Lophotrochozoa</taxon>
        <taxon>Mollusca</taxon>
        <taxon>Bivalvia</taxon>
        <taxon>Autobranchia</taxon>
        <taxon>Pteriomorphia</taxon>
        <taxon>Mytilida</taxon>
        <taxon>Mytiloidea</taxon>
        <taxon>Mytilidae</taxon>
        <taxon>Mytilinae</taxon>
        <taxon>Mytilus</taxon>
    </lineage>
</organism>
<dbReference type="AlphaFoldDB" id="A0A8B6FFC2"/>
<evidence type="ECO:0000313" key="2">
    <source>
        <dbReference type="Proteomes" id="UP000596742"/>
    </source>
</evidence>
<sequence>AKQTISTSRLTLKTIEDDANKAIGDIVEKVTSIVNAIHNTKDEYFKLIEEHKMKESLKLEEEILKIENVTENSQEVLKKMKNSIAKENNVMLLDSLSDMTETFKSITLVSTVTTIPSRIQFHPVLTTFEAEKIIGDFVTPNKITSKADTVHFVKAKSAITVGDRVRMKPNIDLSSFRNGVRHGSKGEVISINGSF</sequence>
<feature type="non-terminal residue" evidence="1">
    <location>
        <position position="195"/>
    </location>
</feature>
<dbReference type="Proteomes" id="UP000596742">
    <property type="component" value="Unassembled WGS sequence"/>
</dbReference>
<evidence type="ECO:0000313" key="1">
    <source>
        <dbReference type="EMBL" id="VDI48818.1"/>
    </source>
</evidence>
<dbReference type="EMBL" id="UYJE01006778">
    <property type="protein sequence ID" value="VDI48818.1"/>
    <property type="molecule type" value="Genomic_DNA"/>
</dbReference>
<comment type="caution">
    <text evidence="1">The sequence shown here is derived from an EMBL/GenBank/DDBJ whole genome shotgun (WGS) entry which is preliminary data.</text>
</comment>
<name>A0A8B6FFC2_MYTGA</name>
<gene>
    <name evidence="1" type="ORF">MGAL_10B083802</name>
</gene>
<keyword evidence="2" id="KW-1185">Reference proteome</keyword>
<dbReference type="OrthoDB" id="6055909at2759"/>
<proteinExistence type="predicted"/>
<feature type="non-terminal residue" evidence="1">
    <location>
        <position position="1"/>
    </location>
</feature>
<reference evidence="1" key="1">
    <citation type="submission" date="2018-11" db="EMBL/GenBank/DDBJ databases">
        <authorList>
            <person name="Alioto T."/>
            <person name="Alioto T."/>
        </authorList>
    </citation>
    <scope>NUCLEOTIDE SEQUENCE</scope>
</reference>